<dbReference type="GeneID" id="36339040"/>
<keyword evidence="2" id="KW-1185">Reference proteome</keyword>
<dbReference type="RefSeq" id="XP_024352975.1">
    <property type="nucleotide sequence ID" value="XM_024492574.1"/>
</dbReference>
<organism evidence="1 2">
    <name type="scientific">Echinococcus granulosus</name>
    <name type="common">Hydatid tapeworm</name>
    <dbReference type="NCBI Taxonomy" id="6210"/>
    <lineage>
        <taxon>Eukaryota</taxon>
        <taxon>Metazoa</taxon>
        <taxon>Spiralia</taxon>
        <taxon>Lophotrochozoa</taxon>
        <taxon>Platyhelminthes</taxon>
        <taxon>Cestoda</taxon>
        <taxon>Eucestoda</taxon>
        <taxon>Cyclophyllidea</taxon>
        <taxon>Taeniidae</taxon>
        <taxon>Echinococcus</taxon>
        <taxon>Echinococcus granulosus group</taxon>
    </lineage>
</organism>
<dbReference type="AlphaFoldDB" id="W6V5Y1"/>
<protein>
    <submittedName>
        <fullName evidence="1">Uncharacterized protein</fullName>
    </submittedName>
</protein>
<gene>
    <name evidence="1" type="ORF">EGR_03325</name>
</gene>
<dbReference type="Proteomes" id="UP000019149">
    <property type="component" value="Unassembled WGS sequence"/>
</dbReference>
<evidence type="ECO:0000313" key="1">
    <source>
        <dbReference type="EMBL" id="EUB61779.1"/>
    </source>
</evidence>
<comment type="caution">
    <text evidence="1">The sequence shown here is derived from an EMBL/GenBank/DDBJ whole genome shotgun (WGS) entry which is preliminary data.</text>
</comment>
<proteinExistence type="predicted"/>
<sequence length="108" mass="12878">MPELALPASLFPRLSAQCYTFLKDLKYHLFKFCPDCGRDCPNTNAALDRHRRRYCPFENRVHRREQEAVEVILALTVERNFNVQHLLRSDKIDYTRRWLLDVCIVLIN</sequence>
<dbReference type="EMBL" id="APAU02000017">
    <property type="protein sequence ID" value="EUB61779.1"/>
    <property type="molecule type" value="Genomic_DNA"/>
</dbReference>
<dbReference type="CTD" id="36339040"/>
<evidence type="ECO:0000313" key="2">
    <source>
        <dbReference type="Proteomes" id="UP000019149"/>
    </source>
</evidence>
<name>W6V5Y1_ECHGR</name>
<reference evidence="1 2" key="1">
    <citation type="journal article" date="2013" name="Nat. Genet.">
        <title>The genome of the hydatid tapeworm Echinococcus granulosus.</title>
        <authorList>
            <person name="Zheng H."/>
            <person name="Zhang W."/>
            <person name="Zhang L."/>
            <person name="Zhang Z."/>
            <person name="Li J."/>
            <person name="Lu G."/>
            <person name="Zhu Y."/>
            <person name="Wang Y."/>
            <person name="Huang Y."/>
            <person name="Liu J."/>
            <person name="Kang H."/>
            <person name="Chen J."/>
            <person name="Wang L."/>
            <person name="Chen A."/>
            <person name="Yu S."/>
            <person name="Gao Z."/>
            <person name="Jin L."/>
            <person name="Gu W."/>
            <person name="Wang Z."/>
            <person name="Zhao L."/>
            <person name="Shi B."/>
            <person name="Wen H."/>
            <person name="Lin R."/>
            <person name="Jones M.K."/>
            <person name="Brejova B."/>
            <person name="Vinar T."/>
            <person name="Zhao G."/>
            <person name="McManus D.P."/>
            <person name="Chen Z."/>
            <person name="Zhou Y."/>
            <person name="Wang S."/>
        </authorList>
    </citation>
    <scope>NUCLEOTIDE SEQUENCE [LARGE SCALE GENOMIC DNA]</scope>
</reference>
<dbReference type="KEGG" id="egl:EGR_03325"/>
<accession>W6V5Y1</accession>